<dbReference type="Proteomes" id="UP001239782">
    <property type="component" value="Chromosome"/>
</dbReference>
<dbReference type="GO" id="GO:0016747">
    <property type="term" value="F:acyltransferase activity, transferring groups other than amino-acyl groups"/>
    <property type="evidence" value="ECO:0007669"/>
    <property type="project" value="InterPro"/>
</dbReference>
<dbReference type="InterPro" id="IPR000182">
    <property type="entry name" value="GNAT_dom"/>
</dbReference>
<name>A0AA51RX26_9GAMM</name>
<keyword evidence="3" id="KW-1185">Reference proteome</keyword>
<dbReference type="RefSeq" id="WP_309204508.1">
    <property type="nucleotide sequence ID" value="NZ_CP133548.1"/>
</dbReference>
<evidence type="ECO:0000313" key="2">
    <source>
        <dbReference type="EMBL" id="WMS89236.1"/>
    </source>
</evidence>
<reference evidence="2 3" key="1">
    <citation type="submission" date="2023-08" db="EMBL/GenBank/DDBJ databases">
        <title>Pleionea litopenaei sp. nov., isolated from stomach of juvenile Litopenaeus vannamei.</title>
        <authorList>
            <person name="Rho A.M."/>
            <person name="Hwang C.Y."/>
        </authorList>
    </citation>
    <scope>NUCLEOTIDE SEQUENCE [LARGE SCALE GENOMIC DNA]</scope>
    <source>
        <strain evidence="2 3">HL-JVS1</strain>
    </source>
</reference>
<dbReference type="InterPro" id="IPR051531">
    <property type="entry name" value="N-acetyltransferase"/>
</dbReference>
<protein>
    <submittedName>
        <fullName evidence="2">GNAT family N-acetyltransferase</fullName>
    </submittedName>
</protein>
<dbReference type="EMBL" id="CP133548">
    <property type="protein sequence ID" value="WMS89236.1"/>
    <property type="molecule type" value="Genomic_DNA"/>
</dbReference>
<gene>
    <name evidence="2" type="ORF">Q9312_13520</name>
</gene>
<accession>A0AA51RX26</accession>
<evidence type="ECO:0000259" key="1">
    <source>
        <dbReference type="PROSITE" id="PS51186"/>
    </source>
</evidence>
<evidence type="ECO:0000313" key="3">
    <source>
        <dbReference type="Proteomes" id="UP001239782"/>
    </source>
</evidence>
<feature type="domain" description="N-acetyltransferase" evidence="1">
    <location>
        <begin position="24"/>
        <end position="165"/>
    </location>
</feature>
<dbReference type="Pfam" id="PF13302">
    <property type="entry name" value="Acetyltransf_3"/>
    <property type="match status" value="1"/>
</dbReference>
<dbReference type="PANTHER" id="PTHR43792:SF1">
    <property type="entry name" value="N-ACETYLTRANSFERASE DOMAIN-CONTAINING PROTEIN"/>
    <property type="match status" value="1"/>
</dbReference>
<dbReference type="PROSITE" id="PS51186">
    <property type="entry name" value="GNAT"/>
    <property type="match status" value="1"/>
</dbReference>
<organism evidence="2 3">
    <name type="scientific">Pleionea litopenaei</name>
    <dbReference type="NCBI Taxonomy" id="3070815"/>
    <lineage>
        <taxon>Bacteria</taxon>
        <taxon>Pseudomonadati</taxon>
        <taxon>Pseudomonadota</taxon>
        <taxon>Gammaproteobacteria</taxon>
        <taxon>Oceanospirillales</taxon>
        <taxon>Pleioneaceae</taxon>
        <taxon>Pleionea</taxon>
    </lineage>
</organism>
<sequence>MLVTERLRVEHLVLNDAGFILDLVNQPDWKTYIGDKNIETLQAAETYLLQGPINSYLENDFGLYKLSLREDIPIGMVGLVRRPGLTIPDLGYALLPEYYGQGYVTEAAKELLDFERKRLDLMTIAALTVPGHHRSHRVLERLGFKTLGQKEVNQQLSDYFEWKSP</sequence>
<dbReference type="SUPFAM" id="SSF55729">
    <property type="entry name" value="Acyl-CoA N-acyltransferases (Nat)"/>
    <property type="match status" value="1"/>
</dbReference>
<proteinExistence type="predicted"/>
<dbReference type="AlphaFoldDB" id="A0AA51RX26"/>
<dbReference type="KEGG" id="plei:Q9312_13520"/>
<dbReference type="PANTHER" id="PTHR43792">
    <property type="entry name" value="GNAT FAMILY, PUTATIVE (AFU_ORTHOLOGUE AFUA_3G00765)-RELATED-RELATED"/>
    <property type="match status" value="1"/>
</dbReference>
<dbReference type="Gene3D" id="3.40.630.30">
    <property type="match status" value="1"/>
</dbReference>
<dbReference type="InterPro" id="IPR016181">
    <property type="entry name" value="Acyl_CoA_acyltransferase"/>
</dbReference>